<feature type="domain" description="Sec23/Sec24 trunk" evidence="1">
    <location>
        <begin position="8"/>
        <end position="135"/>
    </location>
</feature>
<dbReference type="GO" id="GO:0030127">
    <property type="term" value="C:COPII vesicle coat"/>
    <property type="evidence" value="ECO:0007669"/>
    <property type="project" value="InterPro"/>
</dbReference>
<sequence>MNFEVRPPQPSCYLFALDVSRAAVESGYLRVFCDTLLDELDRLPGDSRTQIGFITFDDSVHFYDLSEGLTQPRMMVVGDVDDVFPPSPDGLLVNLNESRDLVQDLLTQLPEWFAGNHNTRSCLGAALQAAYKLVVGVKEE</sequence>
<comment type="caution">
    <text evidence="2">The sequence shown here is derived from an EMBL/GenBank/DDBJ whole genome shotgun (WGS) entry which is preliminary data.</text>
</comment>
<keyword evidence="3" id="KW-1185">Reference proteome</keyword>
<organism evidence="2 3">
    <name type="scientific">Amphibalanus amphitrite</name>
    <name type="common">Striped barnacle</name>
    <name type="synonym">Balanus amphitrite</name>
    <dbReference type="NCBI Taxonomy" id="1232801"/>
    <lineage>
        <taxon>Eukaryota</taxon>
        <taxon>Metazoa</taxon>
        <taxon>Ecdysozoa</taxon>
        <taxon>Arthropoda</taxon>
        <taxon>Crustacea</taxon>
        <taxon>Multicrustacea</taxon>
        <taxon>Cirripedia</taxon>
        <taxon>Thoracica</taxon>
        <taxon>Thoracicalcarea</taxon>
        <taxon>Balanomorpha</taxon>
        <taxon>Balanoidea</taxon>
        <taxon>Balanidae</taxon>
        <taxon>Amphibalaninae</taxon>
        <taxon>Amphibalanus</taxon>
    </lineage>
</organism>
<proteinExistence type="predicted"/>
<dbReference type="GO" id="GO:0090110">
    <property type="term" value="P:COPII-coated vesicle cargo loading"/>
    <property type="evidence" value="ECO:0007669"/>
    <property type="project" value="TreeGrafter"/>
</dbReference>
<dbReference type="OrthoDB" id="49016at2759"/>
<dbReference type="EMBL" id="VIIS01000444">
    <property type="protein sequence ID" value="KAF0309012.1"/>
    <property type="molecule type" value="Genomic_DNA"/>
</dbReference>
<dbReference type="PANTHER" id="PTHR13803">
    <property type="entry name" value="SEC24-RELATED PROTEIN"/>
    <property type="match status" value="1"/>
</dbReference>
<reference evidence="2 3" key="1">
    <citation type="submission" date="2019-07" db="EMBL/GenBank/DDBJ databases">
        <title>Draft genome assembly of a fouling barnacle, Amphibalanus amphitrite (Darwin, 1854): The first reference genome for Thecostraca.</title>
        <authorList>
            <person name="Kim W."/>
        </authorList>
    </citation>
    <scope>NUCLEOTIDE SEQUENCE [LARGE SCALE GENOMIC DNA]</scope>
    <source>
        <strain evidence="2">SNU_AA5</strain>
        <tissue evidence="2">Soma without cirri and trophi</tissue>
    </source>
</reference>
<dbReference type="Gene3D" id="3.40.50.410">
    <property type="entry name" value="von Willebrand factor, type A domain"/>
    <property type="match status" value="1"/>
</dbReference>
<dbReference type="GO" id="GO:0008270">
    <property type="term" value="F:zinc ion binding"/>
    <property type="evidence" value="ECO:0007669"/>
    <property type="project" value="TreeGrafter"/>
</dbReference>
<dbReference type="InterPro" id="IPR036465">
    <property type="entry name" value="vWFA_dom_sf"/>
</dbReference>
<dbReference type="InterPro" id="IPR050550">
    <property type="entry name" value="SEC23_SEC24_subfamily"/>
</dbReference>
<dbReference type="GO" id="GO:0006886">
    <property type="term" value="P:intracellular protein transport"/>
    <property type="evidence" value="ECO:0007669"/>
    <property type="project" value="InterPro"/>
</dbReference>
<protein>
    <submittedName>
        <fullName evidence="2">Protein transport protein Sec24B</fullName>
    </submittedName>
</protein>
<dbReference type="SUPFAM" id="SSF53300">
    <property type="entry name" value="vWA-like"/>
    <property type="match status" value="1"/>
</dbReference>
<name>A0A6A4X3X4_AMPAM</name>
<dbReference type="GO" id="GO:0000149">
    <property type="term" value="F:SNARE binding"/>
    <property type="evidence" value="ECO:0007669"/>
    <property type="project" value="TreeGrafter"/>
</dbReference>
<accession>A0A6A4X3X4</accession>
<dbReference type="GO" id="GO:0070971">
    <property type="term" value="C:endoplasmic reticulum exit site"/>
    <property type="evidence" value="ECO:0007669"/>
    <property type="project" value="TreeGrafter"/>
</dbReference>
<dbReference type="Pfam" id="PF04811">
    <property type="entry name" value="Sec23_trunk"/>
    <property type="match status" value="1"/>
</dbReference>
<evidence type="ECO:0000259" key="1">
    <source>
        <dbReference type="Pfam" id="PF04811"/>
    </source>
</evidence>
<dbReference type="AlphaFoldDB" id="A0A6A4X3X4"/>
<evidence type="ECO:0000313" key="3">
    <source>
        <dbReference type="Proteomes" id="UP000440578"/>
    </source>
</evidence>
<gene>
    <name evidence="2" type="primary">SEC24B_1</name>
    <name evidence="2" type="ORF">FJT64_019817</name>
</gene>
<evidence type="ECO:0000313" key="2">
    <source>
        <dbReference type="EMBL" id="KAF0309012.1"/>
    </source>
</evidence>
<dbReference type="PANTHER" id="PTHR13803:SF39">
    <property type="entry name" value="SECRETORY 24AB, ISOFORM A"/>
    <property type="match status" value="1"/>
</dbReference>
<dbReference type="Proteomes" id="UP000440578">
    <property type="component" value="Unassembled WGS sequence"/>
</dbReference>
<dbReference type="InterPro" id="IPR006896">
    <property type="entry name" value="Sec23/24_trunk_dom"/>
</dbReference>